<dbReference type="GeneID" id="93519701"/>
<dbReference type="AlphaFoldDB" id="A0A140NUF4"/>
<organism evidence="1 2">
    <name type="scientific">Providencia stuartii (strain MRSN 2154)</name>
    <dbReference type="NCBI Taxonomy" id="1157951"/>
    <lineage>
        <taxon>Bacteria</taxon>
        <taxon>Pseudomonadati</taxon>
        <taxon>Pseudomonadota</taxon>
        <taxon>Gammaproteobacteria</taxon>
        <taxon>Enterobacterales</taxon>
        <taxon>Morganellaceae</taxon>
        <taxon>Providencia</taxon>
    </lineage>
</organism>
<reference evidence="1 2" key="1">
    <citation type="journal article" date="2012" name="J. Bacteriol.">
        <title>Complete Genome Sequence of Providencia stuartii Clinical Isolate MRSN 2154.</title>
        <authorList>
            <person name="Clifford R.J."/>
            <person name="Hang J."/>
            <person name="Riley M.C."/>
            <person name="Onmus-Leone F."/>
            <person name="Kuschner R.A."/>
            <person name="Lesho E.P."/>
            <person name="Waterman P.E."/>
        </authorList>
    </citation>
    <scope>NUCLEOTIDE SEQUENCE [LARGE SCALE GENOMIC DNA]</scope>
    <source>
        <strain evidence="1 2">MRSN 2154</strain>
    </source>
</reference>
<protein>
    <submittedName>
        <fullName evidence="1">Uncharacterized protein</fullName>
    </submittedName>
</protein>
<dbReference type="KEGG" id="psi:S70_18865"/>
<name>A0A140NUF4_PROSM</name>
<gene>
    <name evidence="1" type="ordered locus">S70_18865</name>
</gene>
<dbReference type="PATRIC" id="fig|1157951.4.peg.3786"/>
<sequence length="44" mass="4795">MATQHLGMVKTRTELTSKGGEPIKTEVANMISQEVADAYKKLMG</sequence>
<dbReference type="HOGENOM" id="CLU_3220689_0_0_6"/>
<accession>A0A140NUF4</accession>
<evidence type="ECO:0000313" key="2">
    <source>
        <dbReference type="Proteomes" id="UP000005012"/>
    </source>
</evidence>
<dbReference type="EMBL" id="CP003488">
    <property type="protein sequence ID" value="AFH95572.1"/>
    <property type="molecule type" value="Genomic_DNA"/>
</dbReference>
<reference evidence="2" key="2">
    <citation type="submission" date="2012-04" db="EMBL/GenBank/DDBJ databases">
        <title>Complete genome sequence of Providencia stuartii clinical isolate MRSN 2154.</title>
        <authorList>
            <person name="Clifford R.J."/>
            <person name="Hang J."/>
            <person name="Riley M.C."/>
            <person name="Onmus-Leone F."/>
            <person name="Kuschner R.A."/>
            <person name="Lesho E.P."/>
            <person name="Waterman P.E."/>
        </authorList>
    </citation>
    <scope>NUCLEOTIDE SEQUENCE [LARGE SCALE GENOMIC DNA]</scope>
    <source>
        <strain evidence="2">MRSN 2154</strain>
    </source>
</reference>
<proteinExistence type="predicted"/>
<dbReference type="RefSeq" id="WP_004918846.1">
    <property type="nucleotide sequence ID" value="NC_017731.1"/>
</dbReference>
<evidence type="ECO:0000313" key="1">
    <source>
        <dbReference type="EMBL" id="AFH95572.1"/>
    </source>
</evidence>
<dbReference type="Proteomes" id="UP000005012">
    <property type="component" value="Chromosome"/>
</dbReference>